<dbReference type="EMBL" id="JARQWQ010000005">
    <property type="protein sequence ID" value="KAK2571785.1"/>
    <property type="molecule type" value="Genomic_DNA"/>
</dbReference>
<keyword evidence="2" id="KW-1185">Reference proteome</keyword>
<gene>
    <name evidence="1" type="ORF">P5673_003185</name>
</gene>
<dbReference type="Gene3D" id="3.90.1150.10">
    <property type="entry name" value="Aspartate Aminotransferase, domain 1"/>
    <property type="match status" value="1"/>
</dbReference>
<protein>
    <submittedName>
        <fullName evidence="1">Uncharacterized protein</fullName>
    </submittedName>
</protein>
<evidence type="ECO:0000313" key="2">
    <source>
        <dbReference type="Proteomes" id="UP001249851"/>
    </source>
</evidence>
<dbReference type="Proteomes" id="UP001249851">
    <property type="component" value="Unassembled WGS sequence"/>
</dbReference>
<reference evidence="1" key="1">
    <citation type="journal article" date="2023" name="G3 (Bethesda)">
        <title>Whole genome assembly and annotation of the endangered Caribbean coral Acropora cervicornis.</title>
        <authorList>
            <person name="Selwyn J.D."/>
            <person name="Vollmer S.V."/>
        </authorList>
    </citation>
    <scope>NUCLEOTIDE SEQUENCE</scope>
    <source>
        <strain evidence="1">K2</strain>
    </source>
</reference>
<proteinExistence type="predicted"/>
<evidence type="ECO:0000313" key="1">
    <source>
        <dbReference type="EMBL" id="KAK2571785.1"/>
    </source>
</evidence>
<dbReference type="AlphaFoldDB" id="A0AAD9R2C5"/>
<comment type="caution">
    <text evidence="1">The sequence shown here is derived from an EMBL/GenBank/DDBJ whole genome shotgun (WGS) entry which is preliminary data.</text>
</comment>
<organism evidence="1 2">
    <name type="scientific">Acropora cervicornis</name>
    <name type="common">Staghorn coral</name>
    <dbReference type="NCBI Taxonomy" id="6130"/>
    <lineage>
        <taxon>Eukaryota</taxon>
        <taxon>Metazoa</taxon>
        <taxon>Cnidaria</taxon>
        <taxon>Anthozoa</taxon>
        <taxon>Hexacorallia</taxon>
        <taxon>Scleractinia</taxon>
        <taxon>Astrocoeniina</taxon>
        <taxon>Acroporidae</taxon>
        <taxon>Acropora</taxon>
    </lineage>
</organism>
<name>A0AAD9R2C5_ACRCE</name>
<dbReference type="InterPro" id="IPR015422">
    <property type="entry name" value="PyrdxlP-dep_Trfase_small"/>
</dbReference>
<reference evidence="1" key="2">
    <citation type="journal article" date="2023" name="Science">
        <title>Genomic signatures of disease resistance in endangered staghorn corals.</title>
        <authorList>
            <person name="Vollmer S.V."/>
            <person name="Selwyn J.D."/>
            <person name="Despard B.A."/>
            <person name="Roesel C.L."/>
        </authorList>
    </citation>
    <scope>NUCLEOTIDE SEQUENCE</scope>
    <source>
        <strain evidence="1">K2</strain>
    </source>
</reference>
<accession>A0AAD9R2C5</accession>
<sequence length="61" mass="7004">METIIDTNMVYFKANNNKVSANDLVKSMFTVSDSDPIEKQVAVKMLTLGKNRIRLVLHHQR</sequence>